<gene>
    <name evidence="1" type="ORF">BH720_007235</name>
</gene>
<evidence type="ECO:0000313" key="1">
    <source>
        <dbReference type="EMBL" id="XPM65477.1"/>
    </source>
</evidence>
<dbReference type="EMBL" id="CP182909">
    <property type="protein sequence ID" value="XPM65477.1"/>
    <property type="molecule type" value="Genomic_DNA"/>
</dbReference>
<dbReference type="Proteomes" id="UP000095472">
    <property type="component" value="Chromosome"/>
</dbReference>
<name>A0ACD5GXF4_9CYAN</name>
<proteinExistence type="predicted"/>
<keyword evidence="2" id="KW-1185">Reference proteome</keyword>
<organism evidence="1 2">
    <name type="scientific">Desertifilum tharense IPPAS B-1220</name>
    <dbReference type="NCBI Taxonomy" id="1781255"/>
    <lineage>
        <taxon>Bacteria</taxon>
        <taxon>Bacillati</taxon>
        <taxon>Cyanobacteriota</taxon>
        <taxon>Cyanophyceae</taxon>
        <taxon>Desertifilales</taxon>
        <taxon>Desertifilaceae</taxon>
        <taxon>Desertifilum</taxon>
    </lineage>
</organism>
<accession>A0ACD5GXF4</accession>
<reference evidence="1 2" key="1">
    <citation type="journal article" date="2016" name="Genome Announc.">
        <title>Draft Genome Sequence of the Thermotolerant Cyanobacterium Desertifilum sp. IPPAS B-1220.</title>
        <authorList>
            <person name="Mironov K.S."/>
            <person name="Sinetova M.A."/>
            <person name="Bolatkhan K."/>
            <person name="Zayadan B.K."/>
            <person name="Ustinova V.V."/>
            <person name="Kupriyanova E.V."/>
            <person name="Skrypnik A.N."/>
            <person name="Gogoleva N.E."/>
            <person name="Gogolev Y.V."/>
            <person name="Los D.A."/>
        </authorList>
    </citation>
    <scope>NUCLEOTIDE SEQUENCE [LARGE SCALE GENOMIC DNA]</scope>
    <source>
        <strain evidence="1 2">IPPAS B-1220</strain>
    </source>
</reference>
<evidence type="ECO:0000313" key="2">
    <source>
        <dbReference type="Proteomes" id="UP000095472"/>
    </source>
</evidence>
<sequence length="239" mass="27576">MLLDQPDRDRAEEEVFIFPASFAQQRLWFIEKLTAGDSLYIIPLLFRLSAASPTPIHQRLQQSLQTLVRRHETLRTTFEVIDGQLVQIIAPELLVSLNCVDLRTFQNRETLALVQIRQALEPPFSLNRVPLVRSQLWQLEDTEYLFLIALHHIIFDEWSSGVLIRELGQLYTAFAQGKPPALPELPIQYADFAHWQRQWLQGDVLNQQLAYWKQQLQDVPRLSLPGARLSPSDTEPSGS</sequence>
<protein>
    <submittedName>
        <fullName evidence="1">Condensation domain-containing protein</fullName>
    </submittedName>
</protein>